<keyword evidence="2" id="KW-1185">Reference proteome</keyword>
<sequence length="119" mass="13250">MAFNKRCRPKSKILANIFSNYCSSLGAFITPTEVCYFLPIISWAIPGPFESHLTMSSVRLLTGSIFRAQEESTTAFVVGSLVENLGSTSTFRLSTWFLIDSKKNLCIIRNKMAGICKNI</sequence>
<dbReference type="Proteomes" id="UP000027222">
    <property type="component" value="Unassembled WGS sequence"/>
</dbReference>
<gene>
    <name evidence="1" type="ORF">GALMADRAFT_737953</name>
</gene>
<dbReference type="EMBL" id="KL142387">
    <property type="protein sequence ID" value="KDR72870.1"/>
    <property type="molecule type" value="Genomic_DNA"/>
</dbReference>
<evidence type="ECO:0000313" key="1">
    <source>
        <dbReference type="EMBL" id="KDR72870.1"/>
    </source>
</evidence>
<accession>A0A067SPK2</accession>
<name>A0A067SPK2_GALM3</name>
<proteinExistence type="predicted"/>
<dbReference type="HOGENOM" id="CLU_2061646_0_0_1"/>
<dbReference type="AlphaFoldDB" id="A0A067SPK2"/>
<evidence type="ECO:0000313" key="2">
    <source>
        <dbReference type="Proteomes" id="UP000027222"/>
    </source>
</evidence>
<reference evidence="2" key="1">
    <citation type="journal article" date="2014" name="Proc. Natl. Acad. Sci. U.S.A.">
        <title>Extensive sampling of basidiomycete genomes demonstrates inadequacy of the white-rot/brown-rot paradigm for wood decay fungi.</title>
        <authorList>
            <person name="Riley R."/>
            <person name="Salamov A.A."/>
            <person name="Brown D.W."/>
            <person name="Nagy L.G."/>
            <person name="Floudas D."/>
            <person name="Held B.W."/>
            <person name="Levasseur A."/>
            <person name="Lombard V."/>
            <person name="Morin E."/>
            <person name="Otillar R."/>
            <person name="Lindquist E.A."/>
            <person name="Sun H."/>
            <person name="LaButti K.M."/>
            <person name="Schmutz J."/>
            <person name="Jabbour D."/>
            <person name="Luo H."/>
            <person name="Baker S.E."/>
            <person name="Pisabarro A.G."/>
            <person name="Walton J.D."/>
            <person name="Blanchette R.A."/>
            <person name="Henrissat B."/>
            <person name="Martin F."/>
            <person name="Cullen D."/>
            <person name="Hibbett D.S."/>
            <person name="Grigoriev I.V."/>
        </authorList>
    </citation>
    <scope>NUCLEOTIDE SEQUENCE [LARGE SCALE GENOMIC DNA]</scope>
    <source>
        <strain evidence="2">CBS 339.88</strain>
    </source>
</reference>
<protein>
    <submittedName>
        <fullName evidence="1">Uncharacterized protein</fullName>
    </submittedName>
</protein>
<organism evidence="1 2">
    <name type="scientific">Galerina marginata (strain CBS 339.88)</name>
    <dbReference type="NCBI Taxonomy" id="685588"/>
    <lineage>
        <taxon>Eukaryota</taxon>
        <taxon>Fungi</taxon>
        <taxon>Dikarya</taxon>
        <taxon>Basidiomycota</taxon>
        <taxon>Agaricomycotina</taxon>
        <taxon>Agaricomycetes</taxon>
        <taxon>Agaricomycetidae</taxon>
        <taxon>Agaricales</taxon>
        <taxon>Agaricineae</taxon>
        <taxon>Strophariaceae</taxon>
        <taxon>Galerina</taxon>
    </lineage>
</organism>